<dbReference type="InterPro" id="IPR050218">
    <property type="entry name" value="LptD"/>
</dbReference>
<comment type="caution">
    <text evidence="2">The sequence shown here is derived from an EMBL/GenBank/DDBJ whole genome shotgun (WGS) entry which is preliminary data.</text>
</comment>
<accession>A0A5J4RHQ9</accession>
<dbReference type="Pfam" id="PF19838">
    <property type="entry name" value="LptD_2"/>
    <property type="match status" value="1"/>
</dbReference>
<dbReference type="AlphaFoldDB" id="A0A5J4RHQ9"/>
<evidence type="ECO:0000313" key="2">
    <source>
        <dbReference type="EMBL" id="KAA6332361.1"/>
    </source>
</evidence>
<sequence length="108" mass="12119">MRMFMPSYMDDSNRGFGLTGGGYYFAINNIVDLKVISEIYTKGSWALGGESTYNKRYKYNGMFQTNDQVTKTGDKGLPDYSEAKDLKVVWSHRQDAKASPNSTFSASV</sequence>
<protein>
    <recommendedName>
        <fullName evidence="1">LPS-assembly protein LptD central domain-containing protein</fullName>
    </recommendedName>
</protein>
<dbReference type="PANTHER" id="PTHR30189">
    <property type="entry name" value="LPS-ASSEMBLY PROTEIN"/>
    <property type="match status" value="1"/>
</dbReference>
<proteinExistence type="predicted"/>
<name>A0A5J4RHQ9_9ZZZZ</name>
<dbReference type="EMBL" id="SNRY01001251">
    <property type="protein sequence ID" value="KAA6332361.1"/>
    <property type="molecule type" value="Genomic_DNA"/>
</dbReference>
<feature type="domain" description="LPS-assembly protein LptD central" evidence="1">
    <location>
        <begin position="4"/>
        <end position="108"/>
    </location>
</feature>
<dbReference type="GO" id="GO:0009279">
    <property type="term" value="C:cell outer membrane"/>
    <property type="evidence" value="ECO:0007669"/>
    <property type="project" value="TreeGrafter"/>
</dbReference>
<reference evidence="2" key="1">
    <citation type="submission" date="2019-03" db="EMBL/GenBank/DDBJ databases">
        <title>Single cell metagenomics reveals metabolic interactions within the superorganism composed of flagellate Streblomastix strix and complex community of Bacteroidetes bacteria on its surface.</title>
        <authorList>
            <person name="Treitli S.C."/>
            <person name="Kolisko M."/>
            <person name="Husnik F."/>
            <person name="Keeling P."/>
            <person name="Hampl V."/>
        </authorList>
    </citation>
    <scope>NUCLEOTIDE SEQUENCE</scope>
    <source>
        <strain evidence="2">STM</strain>
    </source>
</reference>
<dbReference type="GO" id="GO:1990351">
    <property type="term" value="C:transporter complex"/>
    <property type="evidence" value="ECO:0007669"/>
    <property type="project" value="TreeGrafter"/>
</dbReference>
<dbReference type="PANTHER" id="PTHR30189:SF1">
    <property type="entry name" value="LPS-ASSEMBLY PROTEIN LPTD"/>
    <property type="match status" value="1"/>
</dbReference>
<dbReference type="InterPro" id="IPR045659">
    <property type="entry name" value="LptD_2"/>
</dbReference>
<evidence type="ECO:0000259" key="1">
    <source>
        <dbReference type="Pfam" id="PF19838"/>
    </source>
</evidence>
<gene>
    <name evidence="2" type="ORF">EZS27_019134</name>
</gene>
<organism evidence="2">
    <name type="scientific">termite gut metagenome</name>
    <dbReference type="NCBI Taxonomy" id="433724"/>
    <lineage>
        <taxon>unclassified sequences</taxon>
        <taxon>metagenomes</taxon>
        <taxon>organismal metagenomes</taxon>
    </lineage>
</organism>
<feature type="non-terminal residue" evidence="2">
    <location>
        <position position="108"/>
    </location>
</feature>